<protein>
    <submittedName>
        <fullName evidence="3">Uncharacterized protein</fullName>
    </submittedName>
</protein>
<name>A0A1M2UX64_MARNT</name>
<dbReference type="RefSeq" id="WP_072676909.1">
    <property type="nucleotide sequence ID" value="NZ_MPKY01000001.1"/>
</dbReference>
<reference evidence="3" key="1">
    <citation type="submission" date="2016-11" db="EMBL/GenBank/DDBJ databases">
        <title>Draft Genome Sequence of Marinobacter hydrocarbonoclasticus strain STW2, a polyaromatic aromatic hydrocarbon degrading and denitrifying bacterium from rhizosphere of Seagrass Enhalus acodoides.</title>
        <authorList>
            <person name="Ling J."/>
            <person name="Dong J."/>
        </authorList>
    </citation>
    <scope>NUCLEOTIDE SEQUENCE [LARGE SCALE GENOMIC DNA]</scope>
    <source>
        <strain evidence="3">STW2</strain>
    </source>
</reference>
<dbReference type="Proteomes" id="UP000183986">
    <property type="component" value="Unassembled WGS sequence"/>
</dbReference>
<dbReference type="AlphaFoldDB" id="A0A1M2UX64"/>
<sequence>MKLVLAVVLGTLGLFAFIGQANKIDLSRDGLHNTVIERAKSRYWDSDLEDVLAMLTYEERTLVYEFMKEYHSVYVDYYQGEITIGDAIFYQKLTGKLPVQQSKELALNDIIRKQLEEIESLKAQSKHYQIAYENALNAQAPSQPQVIFIPTNTDQKNSTVMGRDETPPTAKKHDKTSVYRSYGVYELEEQLRRARLLDRQDPKWSEYQTDSPRTQEVRLMLLEAREAADRSMR</sequence>
<keyword evidence="1" id="KW-0175">Coiled coil</keyword>
<proteinExistence type="predicted"/>
<accession>A0A1M2UX64</accession>
<evidence type="ECO:0000313" key="4">
    <source>
        <dbReference type="Proteomes" id="UP000183986"/>
    </source>
</evidence>
<organism evidence="3 4">
    <name type="scientific">Marinobacter nauticus</name>
    <name type="common">Marinobacter hydrocarbonoclasticus</name>
    <name type="synonym">Marinobacter aquaeolei</name>
    <dbReference type="NCBI Taxonomy" id="2743"/>
    <lineage>
        <taxon>Bacteria</taxon>
        <taxon>Pseudomonadati</taxon>
        <taxon>Pseudomonadota</taxon>
        <taxon>Gammaproteobacteria</taxon>
        <taxon>Pseudomonadales</taxon>
        <taxon>Marinobacteraceae</taxon>
        <taxon>Marinobacter</taxon>
    </lineage>
</organism>
<dbReference type="EMBL" id="MPKY01000001">
    <property type="protein sequence ID" value="OJS99953.1"/>
    <property type="molecule type" value="Genomic_DNA"/>
</dbReference>
<evidence type="ECO:0000256" key="2">
    <source>
        <dbReference type="SAM" id="MobiDB-lite"/>
    </source>
</evidence>
<feature type="region of interest" description="Disordered" evidence="2">
    <location>
        <begin position="155"/>
        <end position="174"/>
    </location>
</feature>
<comment type="caution">
    <text evidence="3">The sequence shown here is derived from an EMBL/GenBank/DDBJ whole genome shotgun (WGS) entry which is preliminary data.</text>
</comment>
<gene>
    <name evidence="3" type="ORF">BEE62_07515</name>
</gene>
<evidence type="ECO:0000313" key="3">
    <source>
        <dbReference type="EMBL" id="OJS99953.1"/>
    </source>
</evidence>
<feature type="coiled-coil region" evidence="1">
    <location>
        <begin position="111"/>
        <end position="138"/>
    </location>
</feature>
<keyword evidence="4" id="KW-1185">Reference proteome</keyword>
<evidence type="ECO:0000256" key="1">
    <source>
        <dbReference type="SAM" id="Coils"/>
    </source>
</evidence>